<comment type="subcellular location">
    <subcellularLocation>
        <location evidence="1">Membrane</location>
        <topology evidence="1">Multi-pass membrane protein</topology>
    </subcellularLocation>
</comment>
<gene>
    <name evidence="6" type="primary">RTM1-1</name>
    <name evidence="6" type="ORF">CSHISOI_11089</name>
</gene>
<proteinExistence type="predicted"/>
<sequence>MPELQSYNGYYYLWRYVPSLVAAIIFEVLFVLVTLFHAWKIARTKTWRLTVEIIGYAGRAMAREKTGEIGPYVMQSVTILVAPALFAASVYMTLGRIIHSVHGESLSVIRINRLTRIFATGDVFSFLVQASGAGLMNYDMTAEMNGSQQEAKGKTMR</sequence>
<dbReference type="Pfam" id="PF04479">
    <property type="entry name" value="RTA1"/>
    <property type="match status" value="1"/>
</dbReference>
<evidence type="ECO:0000256" key="5">
    <source>
        <dbReference type="SAM" id="Phobius"/>
    </source>
</evidence>
<dbReference type="InterPro" id="IPR007568">
    <property type="entry name" value="RTA1"/>
</dbReference>
<keyword evidence="4 5" id="KW-0472">Membrane</keyword>
<feature type="transmembrane region" description="Helical" evidence="5">
    <location>
        <begin position="69"/>
        <end position="92"/>
    </location>
</feature>
<feature type="transmembrane region" description="Helical" evidence="5">
    <location>
        <begin position="20"/>
        <end position="39"/>
    </location>
</feature>
<evidence type="ECO:0000256" key="1">
    <source>
        <dbReference type="ARBA" id="ARBA00004141"/>
    </source>
</evidence>
<evidence type="ECO:0000256" key="4">
    <source>
        <dbReference type="ARBA" id="ARBA00023136"/>
    </source>
</evidence>
<dbReference type="OrthoDB" id="3358017at2759"/>
<keyword evidence="7" id="KW-1185">Reference proteome</keyword>
<name>A0A5Q4BBU2_9PEZI</name>
<evidence type="ECO:0000256" key="3">
    <source>
        <dbReference type="ARBA" id="ARBA00022989"/>
    </source>
</evidence>
<dbReference type="PANTHER" id="PTHR31465:SF27">
    <property type="entry name" value="DOMAIN PROTEIN, PUTATIVE (AFU_ORTHOLOGUE AFUA_3G01030)-RELATED"/>
    <property type="match status" value="1"/>
</dbReference>
<organism evidence="6 7">
    <name type="scientific">Colletotrichum shisoi</name>
    <dbReference type="NCBI Taxonomy" id="2078593"/>
    <lineage>
        <taxon>Eukaryota</taxon>
        <taxon>Fungi</taxon>
        <taxon>Dikarya</taxon>
        <taxon>Ascomycota</taxon>
        <taxon>Pezizomycotina</taxon>
        <taxon>Sordariomycetes</taxon>
        <taxon>Hypocreomycetidae</taxon>
        <taxon>Glomerellales</taxon>
        <taxon>Glomerellaceae</taxon>
        <taxon>Colletotrichum</taxon>
        <taxon>Colletotrichum destructivum species complex</taxon>
    </lineage>
</organism>
<dbReference type="Proteomes" id="UP000326340">
    <property type="component" value="Unassembled WGS sequence"/>
</dbReference>
<keyword evidence="3 5" id="KW-1133">Transmembrane helix</keyword>
<reference evidence="6 7" key="1">
    <citation type="journal article" date="2019" name="Sci. Rep.">
        <title>Colletotrichum shisoi sp. nov., an anthracnose pathogen of Perilla frutescens in Japan: molecular phylogenetic, morphological and genomic evidence.</title>
        <authorList>
            <person name="Gan P."/>
            <person name="Tsushima A."/>
            <person name="Hiroyama R."/>
            <person name="Narusaka M."/>
            <person name="Takano Y."/>
            <person name="Narusaka Y."/>
            <person name="Kawaradani M."/>
            <person name="Damm U."/>
            <person name="Shirasu K."/>
        </authorList>
    </citation>
    <scope>NUCLEOTIDE SEQUENCE [LARGE SCALE GENOMIC DNA]</scope>
    <source>
        <strain evidence="6 7">PG-2018a</strain>
    </source>
</reference>
<evidence type="ECO:0000313" key="7">
    <source>
        <dbReference type="Proteomes" id="UP000326340"/>
    </source>
</evidence>
<evidence type="ECO:0000256" key="2">
    <source>
        <dbReference type="ARBA" id="ARBA00022692"/>
    </source>
</evidence>
<evidence type="ECO:0000313" key="6">
    <source>
        <dbReference type="EMBL" id="TQN64382.1"/>
    </source>
</evidence>
<comment type="caution">
    <text evidence="6">The sequence shown here is derived from an EMBL/GenBank/DDBJ whole genome shotgun (WGS) entry which is preliminary data.</text>
</comment>
<accession>A0A5Q4BBU2</accession>
<dbReference type="PANTHER" id="PTHR31465">
    <property type="entry name" value="PROTEIN RTA1-RELATED"/>
    <property type="match status" value="1"/>
</dbReference>
<dbReference type="GO" id="GO:0016020">
    <property type="term" value="C:membrane"/>
    <property type="evidence" value="ECO:0007669"/>
    <property type="project" value="UniProtKB-SubCell"/>
</dbReference>
<protein>
    <submittedName>
        <fullName evidence="6">Protein RTM1</fullName>
    </submittedName>
</protein>
<keyword evidence="2 5" id="KW-0812">Transmembrane</keyword>
<dbReference type="EMBL" id="PUHP01002444">
    <property type="protein sequence ID" value="TQN64382.1"/>
    <property type="molecule type" value="Genomic_DNA"/>
</dbReference>
<dbReference type="AlphaFoldDB" id="A0A5Q4BBU2"/>